<name>A0A3G2JLH7_9ACTN</name>
<reference evidence="1 2" key="1">
    <citation type="submission" date="2018-10" db="EMBL/GenBank/DDBJ databases">
        <title>The genome of Streptomyces dangxiongensis Z022.</title>
        <authorList>
            <person name="Zhang B."/>
        </authorList>
    </citation>
    <scope>NUCLEOTIDE SEQUENCE [LARGE SCALE GENOMIC DNA]</scope>
    <source>
        <strain evidence="1 2">Z022</strain>
    </source>
</reference>
<evidence type="ECO:0000313" key="1">
    <source>
        <dbReference type="EMBL" id="AYN41172.1"/>
    </source>
</evidence>
<dbReference type="Proteomes" id="UP000268329">
    <property type="component" value="Chromosome"/>
</dbReference>
<dbReference type="KEGG" id="sdd:D9753_22410"/>
<sequence length="113" mass="12575">MRPAHTTAVMFLPTDFVPHIPLPRLELLSEARTRGAECVWGGEALNTDTAIDLNERVTGTGTHWFPRACRPCLRRAVRAARGRHPGDCAECADATHLCETRHALHDLLLELSR</sequence>
<organism evidence="1 2">
    <name type="scientific">Streptomyces dangxiongensis</name>
    <dbReference type="NCBI Taxonomy" id="1442032"/>
    <lineage>
        <taxon>Bacteria</taxon>
        <taxon>Bacillati</taxon>
        <taxon>Actinomycetota</taxon>
        <taxon>Actinomycetes</taxon>
        <taxon>Kitasatosporales</taxon>
        <taxon>Streptomycetaceae</taxon>
        <taxon>Streptomyces</taxon>
    </lineage>
</organism>
<evidence type="ECO:0000313" key="2">
    <source>
        <dbReference type="Proteomes" id="UP000268329"/>
    </source>
</evidence>
<protein>
    <submittedName>
        <fullName evidence="1">Uncharacterized protein</fullName>
    </submittedName>
</protein>
<dbReference type="EMBL" id="CP033073">
    <property type="protein sequence ID" value="AYN41172.1"/>
    <property type="molecule type" value="Genomic_DNA"/>
</dbReference>
<dbReference type="OrthoDB" id="4260134at2"/>
<proteinExistence type="predicted"/>
<accession>A0A3G2JLH7</accession>
<keyword evidence="2" id="KW-1185">Reference proteome</keyword>
<dbReference type="AlphaFoldDB" id="A0A3G2JLH7"/>
<gene>
    <name evidence="1" type="ORF">D9753_22410</name>
</gene>